<keyword evidence="2" id="KW-1185">Reference proteome</keyword>
<evidence type="ECO:0000313" key="2">
    <source>
        <dbReference type="Proteomes" id="UP000814033"/>
    </source>
</evidence>
<dbReference type="EMBL" id="MU275933">
    <property type="protein sequence ID" value="KAI0046139.1"/>
    <property type="molecule type" value="Genomic_DNA"/>
</dbReference>
<organism evidence="1 2">
    <name type="scientific">Auriscalpium vulgare</name>
    <dbReference type="NCBI Taxonomy" id="40419"/>
    <lineage>
        <taxon>Eukaryota</taxon>
        <taxon>Fungi</taxon>
        <taxon>Dikarya</taxon>
        <taxon>Basidiomycota</taxon>
        <taxon>Agaricomycotina</taxon>
        <taxon>Agaricomycetes</taxon>
        <taxon>Russulales</taxon>
        <taxon>Auriscalpiaceae</taxon>
        <taxon>Auriscalpium</taxon>
    </lineage>
</organism>
<evidence type="ECO:0000313" key="1">
    <source>
        <dbReference type="EMBL" id="KAI0046139.1"/>
    </source>
</evidence>
<name>A0ACB8RQ51_9AGAM</name>
<dbReference type="Proteomes" id="UP000814033">
    <property type="component" value="Unassembled WGS sequence"/>
</dbReference>
<reference evidence="1" key="1">
    <citation type="submission" date="2021-02" db="EMBL/GenBank/DDBJ databases">
        <authorList>
            <consortium name="DOE Joint Genome Institute"/>
            <person name="Ahrendt S."/>
            <person name="Looney B.P."/>
            <person name="Miyauchi S."/>
            <person name="Morin E."/>
            <person name="Drula E."/>
            <person name="Courty P.E."/>
            <person name="Chicoki N."/>
            <person name="Fauchery L."/>
            <person name="Kohler A."/>
            <person name="Kuo A."/>
            <person name="Labutti K."/>
            <person name="Pangilinan J."/>
            <person name="Lipzen A."/>
            <person name="Riley R."/>
            <person name="Andreopoulos W."/>
            <person name="He G."/>
            <person name="Johnson J."/>
            <person name="Barry K.W."/>
            <person name="Grigoriev I.V."/>
            <person name="Nagy L."/>
            <person name="Hibbett D."/>
            <person name="Henrissat B."/>
            <person name="Matheny P.B."/>
            <person name="Labbe J."/>
            <person name="Martin F."/>
        </authorList>
    </citation>
    <scope>NUCLEOTIDE SEQUENCE</scope>
    <source>
        <strain evidence="1">FP105234-sp</strain>
    </source>
</reference>
<sequence length="502" mass="55517">MSSKSPAQGHADAYPLPYSEAQLSARPKGRSRLGWLAFTGISLLAVLFTVPFFLESQSALEPFYSHIVRPKGICTGVDGRELSSFSGYIGLKGDSDAEPKRSFFWFFEAENDSHNAPIILTIGGGPGTSGLLNPIFGQSHCILGENGTSPNPNRWTEKFNLLAVDHPVGTGFSYGTQVDNSRDAAFDVYDFLQKFYRLHPHLVKNQFVIAGGSYGGVYVPNIATVIHEQNIAIGQGRGQPGAVPINLESLMVSNPWSDPIARARWLLQYRCVEKKIYNETTCLDLYAKQPACLEAIEYAYGHSTRENRFKALIHCGQLETGDSHGTVIEDVRRKCANTSDIEACYPSFKWAGDYFGHPELKAALGVPDFLNYSAVSYGVGEKFATNGDHIYQHHRLYEPLVRDGIRLMHYVGAQDANCDWMGVFSFLKLLNTPFHEEFMSAPDVPWPAKENATVRVTGAGAGNFTFVLITEAGHLVTHDQPALVKSIVEHWVENKVFEVNEA</sequence>
<comment type="caution">
    <text evidence="1">The sequence shown here is derived from an EMBL/GenBank/DDBJ whole genome shotgun (WGS) entry which is preliminary data.</text>
</comment>
<proteinExistence type="predicted"/>
<accession>A0ACB8RQ51</accession>
<reference evidence="1" key="2">
    <citation type="journal article" date="2022" name="New Phytol.">
        <title>Evolutionary transition to the ectomycorrhizal habit in the genomes of a hyperdiverse lineage of mushroom-forming fungi.</title>
        <authorList>
            <person name="Looney B."/>
            <person name="Miyauchi S."/>
            <person name="Morin E."/>
            <person name="Drula E."/>
            <person name="Courty P.E."/>
            <person name="Kohler A."/>
            <person name="Kuo A."/>
            <person name="LaButti K."/>
            <person name="Pangilinan J."/>
            <person name="Lipzen A."/>
            <person name="Riley R."/>
            <person name="Andreopoulos W."/>
            <person name="He G."/>
            <person name="Johnson J."/>
            <person name="Nolan M."/>
            <person name="Tritt A."/>
            <person name="Barry K.W."/>
            <person name="Grigoriev I.V."/>
            <person name="Nagy L.G."/>
            <person name="Hibbett D."/>
            <person name="Henrissat B."/>
            <person name="Matheny P.B."/>
            <person name="Labbe J."/>
            <person name="Martin F.M."/>
        </authorList>
    </citation>
    <scope>NUCLEOTIDE SEQUENCE</scope>
    <source>
        <strain evidence="1">FP105234-sp</strain>
    </source>
</reference>
<protein>
    <submittedName>
        <fullName evidence="1">Alpha/beta-hydrolase</fullName>
    </submittedName>
</protein>
<gene>
    <name evidence="1" type="ORF">FA95DRAFT_1494427</name>
</gene>